<dbReference type="AlphaFoldDB" id="A0A2Z6NYJ4"/>
<name>A0A2Z6NYJ4_TRISU</name>
<keyword evidence="2" id="KW-1185">Reference proteome</keyword>
<organism evidence="1 2">
    <name type="scientific">Trifolium subterraneum</name>
    <name type="common">Subterranean clover</name>
    <dbReference type="NCBI Taxonomy" id="3900"/>
    <lineage>
        <taxon>Eukaryota</taxon>
        <taxon>Viridiplantae</taxon>
        <taxon>Streptophyta</taxon>
        <taxon>Embryophyta</taxon>
        <taxon>Tracheophyta</taxon>
        <taxon>Spermatophyta</taxon>
        <taxon>Magnoliopsida</taxon>
        <taxon>eudicotyledons</taxon>
        <taxon>Gunneridae</taxon>
        <taxon>Pentapetalae</taxon>
        <taxon>rosids</taxon>
        <taxon>fabids</taxon>
        <taxon>Fabales</taxon>
        <taxon>Fabaceae</taxon>
        <taxon>Papilionoideae</taxon>
        <taxon>50 kb inversion clade</taxon>
        <taxon>NPAAA clade</taxon>
        <taxon>Hologalegina</taxon>
        <taxon>IRL clade</taxon>
        <taxon>Trifolieae</taxon>
        <taxon>Trifolium</taxon>
    </lineage>
</organism>
<sequence>MQITGNFNAVKKALLADSSCLQDNVGNSGYIKSTSGAPVEPYPQRGLHPPEVILLFRVLRALDLLIELVLLCGLLQNETGASIQIVDTGPDSDERVVLISALEDTILHEDSSNFA</sequence>
<evidence type="ECO:0000313" key="1">
    <source>
        <dbReference type="EMBL" id="GAU49208.1"/>
    </source>
</evidence>
<accession>A0A2Z6NYJ4</accession>
<dbReference type="OrthoDB" id="442947at2759"/>
<dbReference type="Proteomes" id="UP000242715">
    <property type="component" value="Unassembled WGS sequence"/>
</dbReference>
<evidence type="ECO:0000313" key="2">
    <source>
        <dbReference type="Proteomes" id="UP000242715"/>
    </source>
</evidence>
<gene>
    <name evidence="1" type="ORF">TSUD_260580</name>
</gene>
<dbReference type="EMBL" id="DF974530">
    <property type="protein sequence ID" value="GAU49208.1"/>
    <property type="molecule type" value="Genomic_DNA"/>
</dbReference>
<reference evidence="2" key="1">
    <citation type="journal article" date="2017" name="Front. Plant Sci.">
        <title>Climate Clever Clovers: New Paradigm to Reduce the Environmental Footprint of Ruminants by Breeding Low Methanogenic Forages Utilizing Haplotype Variation.</title>
        <authorList>
            <person name="Kaur P."/>
            <person name="Appels R."/>
            <person name="Bayer P.E."/>
            <person name="Keeble-Gagnere G."/>
            <person name="Wang J."/>
            <person name="Hirakawa H."/>
            <person name="Shirasawa K."/>
            <person name="Vercoe P."/>
            <person name="Stefanova K."/>
            <person name="Durmic Z."/>
            <person name="Nichols P."/>
            <person name="Revell C."/>
            <person name="Isobe S.N."/>
            <person name="Edwards D."/>
            <person name="Erskine W."/>
        </authorList>
    </citation>
    <scope>NUCLEOTIDE SEQUENCE [LARGE SCALE GENOMIC DNA]</scope>
    <source>
        <strain evidence="2">cv. Daliak</strain>
    </source>
</reference>
<proteinExistence type="predicted"/>
<protein>
    <submittedName>
        <fullName evidence="1">Uncharacterized protein</fullName>
    </submittedName>
</protein>